<organism evidence="3 4">
    <name type="scientific">Owenia fusiformis</name>
    <name type="common">Polychaete worm</name>
    <dbReference type="NCBI Taxonomy" id="6347"/>
    <lineage>
        <taxon>Eukaryota</taxon>
        <taxon>Metazoa</taxon>
        <taxon>Spiralia</taxon>
        <taxon>Lophotrochozoa</taxon>
        <taxon>Annelida</taxon>
        <taxon>Polychaeta</taxon>
        <taxon>Sedentaria</taxon>
        <taxon>Canalipalpata</taxon>
        <taxon>Sabellida</taxon>
        <taxon>Oweniida</taxon>
        <taxon>Oweniidae</taxon>
        <taxon>Owenia</taxon>
    </lineage>
</organism>
<dbReference type="EMBL" id="CAIIXF020000001">
    <property type="protein sequence ID" value="CAH1773010.1"/>
    <property type="molecule type" value="Genomic_DNA"/>
</dbReference>
<dbReference type="SUPFAM" id="SSF48403">
    <property type="entry name" value="Ankyrin repeat"/>
    <property type="match status" value="1"/>
</dbReference>
<dbReference type="SMART" id="SM00248">
    <property type="entry name" value="ANK"/>
    <property type="match status" value="5"/>
</dbReference>
<protein>
    <submittedName>
        <fullName evidence="3">Uncharacterized protein</fullName>
    </submittedName>
</protein>
<proteinExistence type="predicted"/>
<dbReference type="Gene3D" id="1.25.40.20">
    <property type="entry name" value="Ankyrin repeat-containing domain"/>
    <property type="match status" value="2"/>
</dbReference>
<dbReference type="GO" id="GO:0005634">
    <property type="term" value="C:nucleus"/>
    <property type="evidence" value="ECO:0007669"/>
    <property type="project" value="TreeGrafter"/>
</dbReference>
<dbReference type="Pfam" id="PF00023">
    <property type="entry name" value="Ank"/>
    <property type="match status" value="1"/>
</dbReference>
<dbReference type="Proteomes" id="UP000749559">
    <property type="component" value="Unassembled WGS sequence"/>
</dbReference>
<comment type="caution">
    <text evidence="3">The sequence shown here is derived from an EMBL/GenBank/DDBJ whole genome shotgun (WGS) entry which is preliminary data.</text>
</comment>
<evidence type="ECO:0000256" key="1">
    <source>
        <dbReference type="ARBA" id="ARBA00022737"/>
    </source>
</evidence>
<dbReference type="OrthoDB" id="5406014at2759"/>
<dbReference type="InterPro" id="IPR002110">
    <property type="entry name" value="Ankyrin_rpt"/>
</dbReference>
<accession>A0A8J1UEW0</accession>
<evidence type="ECO:0000313" key="4">
    <source>
        <dbReference type="Proteomes" id="UP000749559"/>
    </source>
</evidence>
<evidence type="ECO:0000256" key="2">
    <source>
        <dbReference type="ARBA" id="ARBA00023043"/>
    </source>
</evidence>
<dbReference type="PROSITE" id="PS50088">
    <property type="entry name" value="ANK_REPEAT"/>
    <property type="match status" value="3"/>
</dbReference>
<dbReference type="GO" id="GO:0010468">
    <property type="term" value="P:regulation of gene expression"/>
    <property type="evidence" value="ECO:0007669"/>
    <property type="project" value="TreeGrafter"/>
</dbReference>
<reference evidence="3" key="1">
    <citation type="submission" date="2022-03" db="EMBL/GenBank/DDBJ databases">
        <authorList>
            <person name="Martin C."/>
        </authorList>
    </citation>
    <scope>NUCLEOTIDE SEQUENCE</scope>
</reference>
<dbReference type="PANTHER" id="PTHR24124:SF14">
    <property type="entry name" value="CHROMOSOME UNDETERMINED SCAFFOLD_25, WHOLE GENOME SHOTGUN SEQUENCE"/>
    <property type="match status" value="1"/>
</dbReference>
<dbReference type="PANTHER" id="PTHR24124">
    <property type="entry name" value="ANKYRIN REPEAT FAMILY A"/>
    <property type="match status" value="1"/>
</dbReference>
<evidence type="ECO:0000313" key="3">
    <source>
        <dbReference type="EMBL" id="CAH1773010.1"/>
    </source>
</evidence>
<dbReference type="PROSITE" id="PS50297">
    <property type="entry name" value="ANK_REP_REGION"/>
    <property type="match status" value="1"/>
</dbReference>
<keyword evidence="4" id="KW-1185">Reference proteome</keyword>
<gene>
    <name evidence="3" type="ORF">OFUS_LOCUS662</name>
</gene>
<name>A0A8J1UEW0_OWEFU</name>
<dbReference type="AlphaFoldDB" id="A0A8J1UEW0"/>
<dbReference type="Pfam" id="PF12796">
    <property type="entry name" value="Ank_2"/>
    <property type="match status" value="1"/>
</dbReference>
<keyword evidence="2" id="KW-0040">ANK repeat</keyword>
<sequence>MLVFQNKLENSNNLHTIREEFPPKMDDTGEPGRTTIAVANKLVHPKRPMKTALHQAVLDGRLHQVRLLVNKHGANVDSKDYYGRTAFMLTTFLDNVEYGLKMAKVLLKAGAFLNLKDNMNRSALSYACMKGRAEILKKLLKEDILDINDPDNDGNSPLHHAVLCGDPEVVRILVNVIVKFGLPVDIRNNIGYTPLLLSCKYGHYASAYHILTLASPSPTLRDNEFYLNAKEWVQKSYEIRMQQEFRKSRSQTMPCRLPLDSLLRESTQGNLKRGNTSMTMYQRSWTPQCNHVKGQTDPFASALNADFRLPSILPSFSIAGDESLEATIDGQNSRDALMLALEDSVEQQDSANTRSISRSLSVRSRSSITTAKLRQLGRSKTSLVPLDLGTLFKMYSEQHYPEFAPIQTDRHNVNKHIPVIISTAPSARPSKAHLEDVSTVLSGTMN</sequence>
<keyword evidence="1" id="KW-0677">Repeat</keyword>
<dbReference type="InterPro" id="IPR036770">
    <property type="entry name" value="Ankyrin_rpt-contain_sf"/>
</dbReference>